<dbReference type="InterPro" id="IPR007546">
    <property type="entry name" value="DUF503"/>
</dbReference>
<comment type="caution">
    <text evidence="1">The sequence shown here is derived from an EMBL/GenBank/DDBJ whole genome shotgun (WGS) entry which is preliminary data.</text>
</comment>
<dbReference type="Pfam" id="PF04456">
    <property type="entry name" value="DUF503"/>
    <property type="match status" value="1"/>
</dbReference>
<dbReference type="PANTHER" id="PTHR36441">
    <property type="entry name" value="HYPOTHETICAL CYTOSOLIC PROTEIN"/>
    <property type="match status" value="1"/>
</dbReference>
<proteinExistence type="predicted"/>
<accession>A0A0W8E7E3</accession>
<dbReference type="PANTHER" id="PTHR36441:SF1">
    <property type="entry name" value="DUF503 DOMAIN-CONTAINING PROTEIN"/>
    <property type="match status" value="1"/>
</dbReference>
<dbReference type="Gene3D" id="3.30.70.1120">
    <property type="entry name" value="TT1725-like"/>
    <property type="match status" value="1"/>
</dbReference>
<protein>
    <submittedName>
        <fullName evidence="1">Ylxp-like protein</fullName>
    </submittedName>
</protein>
<reference evidence="1" key="1">
    <citation type="journal article" date="2015" name="Proc. Natl. Acad. Sci. U.S.A.">
        <title>Networks of energetic and metabolic interactions define dynamics in microbial communities.</title>
        <authorList>
            <person name="Embree M."/>
            <person name="Liu J.K."/>
            <person name="Al-Bassam M.M."/>
            <person name="Zengler K."/>
        </authorList>
    </citation>
    <scope>NUCLEOTIDE SEQUENCE</scope>
</reference>
<name>A0A0W8E7E3_9ZZZZ</name>
<dbReference type="InterPro" id="IPR036746">
    <property type="entry name" value="TT1725-like_sf"/>
</dbReference>
<dbReference type="AlphaFoldDB" id="A0A0W8E7E3"/>
<dbReference type="EMBL" id="LNQE01001849">
    <property type="protein sequence ID" value="KUG04409.1"/>
    <property type="molecule type" value="Genomic_DNA"/>
</dbReference>
<organism evidence="1">
    <name type="scientific">hydrocarbon metagenome</name>
    <dbReference type="NCBI Taxonomy" id="938273"/>
    <lineage>
        <taxon>unclassified sequences</taxon>
        <taxon>metagenomes</taxon>
        <taxon>ecological metagenomes</taxon>
    </lineage>
</organism>
<sequence>MYVVYGQISIFLPYTSNLKEKRKIVLSIVDRIRKRFNISIAEVDDHELWQRCSLGFSAVTGNHSEIDVMVGAVYTTVERHINDVEILSFNYDIIRPSDH</sequence>
<evidence type="ECO:0000313" key="1">
    <source>
        <dbReference type="EMBL" id="KUG04409.1"/>
    </source>
</evidence>
<gene>
    <name evidence="1" type="ORF">ASZ90_018176</name>
</gene>
<dbReference type="SUPFAM" id="SSF103007">
    <property type="entry name" value="Hypothetical protein TT1725"/>
    <property type="match status" value="1"/>
</dbReference>